<dbReference type="Gene3D" id="1.10.510.10">
    <property type="entry name" value="Transferase(Phosphotransferase) domain 1"/>
    <property type="match status" value="1"/>
</dbReference>
<dbReference type="PROSITE" id="PS50011">
    <property type="entry name" value="PROTEIN_KINASE_DOM"/>
    <property type="match status" value="1"/>
</dbReference>
<evidence type="ECO:0000256" key="3">
    <source>
        <dbReference type="ARBA" id="ARBA00022741"/>
    </source>
</evidence>
<dbReference type="InterPro" id="IPR008271">
    <property type="entry name" value="Ser/Thr_kinase_AS"/>
</dbReference>
<dbReference type="GO" id="GO:0004674">
    <property type="term" value="F:protein serine/threonine kinase activity"/>
    <property type="evidence" value="ECO:0007669"/>
    <property type="project" value="UniProtKB-KW"/>
</dbReference>
<evidence type="ECO:0000259" key="7">
    <source>
        <dbReference type="PROSITE" id="PS50011"/>
    </source>
</evidence>
<evidence type="ECO:0000256" key="2">
    <source>
        <dbReference type="ARBA" id="ARBA00022679"/>
    </source>
</evidence>
<name>A0A4S2F741_9ACTN</name>
<dbReference type="Gene3D" id="3.30.200.20">
    <property type="entry name" value="Phosphorylase Kinase, domain 1"/>
    <property type="match status" value="2"/>
</dbReference>
<evidence type="ECO:0000313" key="9">
    <source>
        <dbReference type="Proteomes" id="UP000310263"/>
    </source>
</evidence>
<sequence>MAPFNQEMPSQAGPSRTGRGAYGAGAAGGLGMAGGGESFASPQLLGRYRIIEQRDQGGFGSVLVCWDVRLQRRVAIKCLPLESQDPEAYAQAGYDAAGYSPAGWGAGGAGGAGWGAGNAAGYGVDAAVAEALAEARASSALTHPNIVTVHDFAVDDQFAYIVMEYVDGVTLSELMGRVEGGVLIWCEVAYVLQSVASALSYAHDHGVLHLDIKPANIMIDKTGAVKLADFGMASLASAAGWDDARGGTVGYMPPEQLCGELVDERTDVFSLATVCYQALTGRAPFSAPTAEKSLKLEQKGAPPLDSVEAELAGPVTLAFESAMSADPAARMVDPLELAGEVVPSLGDPEEGRASICGLLDQAEEGEEFDESAWRAMDPPGRRIPWLADFVCVAADALAAFLVASWACQSLGLPLSWVSVLAPAACAALAALAPMVGACTTLLVACVATGSVAFGAGGLLPALGWGAAVAVPTLLWVVRVLPLLPRNSSRLACVSLLAGPAAASPAVSPGVAGYGLPPAVAALTSALSSLLALVVRAGAGGSAGGGIFFAAGAAGSAASSASGVSPVAAVGAAVCVVGFSALAAAAASWCGAKGSPGRAAAGQLLAAVLMLVGLCVASGLENGQIWAAPSVQATAVAVGSGVLMLLMVALFGIPTARREGEDSELP</sequence>
<comment type="caution">
    <text evidence="8">The sequence shown here is derived from an EMBL/GenBank/DDBJ whole genome shotgun (WGS) entry which is preliminary data.</text>
</comment>
<feature type="transmembrane region" description="Helical" evidence="6">
    <location>
        <begin position="490"/>
        <end position="507"/>
    </location>
</feature>
<evidence type="ECO:0000256" key="5">
    <source>
        <dbReference type="ARBA" id="ARBA00022840"/>
    </source>
</evidence>
<dbReference type="PANTHER" id="PTHR43671">
    <property type="entry name" value="SERINE/THREONINE-PROTEIN KINASE NEK"/>
    <property type="match status" value="1"/>
</dbReference>
<dbReference type="PANTHER" id="PTHR43671:SF13">
    <property type="entry name" value="SERINE_THREONINE-PROTEIN KINASE NEK2"/>
    <property type="match status" value="1"/>
</dbReference>
<feature type="transmembrane region" description="Helical" evidence="6">
    <location>
        <begin position="541"/>
        <end position="560"/>
    </location>
</feature>
<keyword evidence="6" id="KW-0812">Transmembrane</keyword>
<feature type="transmembrane region" description="Helical" evidence="6">
    <location>
        <begin position="464"/>
        <end position="483"/>
    </location>
</feature>
<evidence type="ECO:0000256" key="6">
    <source>
        <dbReference type="SAM" id="Phobius"/>
    </source>
</evidence>
<keyword evidence="8" id="KW-0723">Serine/threonine-protein kinase</keyword>
<dbReference type="EMBL" id="SRYE01000001">
    <property type="protein sequence ID" value="TGY63161.1"/>
    <property type="molecule type" value="Genomic_DNA"/>
</dbReference>
<keyword evidence="5" id="KW-0067">ATP-binding</keyword>
<dbReference type="OrthoDB" id="3679634at2"/>
<dbReference type="EC" id="2.7.11.1" evidence="1"/>
<dbReference type="GO" id="GO:0005524">
    <property type="term" value="F:ATP binding"/>
    <property type="evidence" value="ECO:0007669"/>
    <property type="project" value="UniProtKB-KW"/>
</dbReference>
<dbReference type="InterPro" id="IPR000719">
    <property type="entry name" value="Prot_kinase_dom"/>
</dbReference>
<feature type="transmembrane region" description="Helical" evidence="6">
    <location>
        <begin position="383"/>
        <end position="406"/>
    </location>
</feature>
<dbReference type="InterPro" id="IPR011009">
    <property type="entry name" value="Kinase-like_dom_sf"/>
</dbReference>
<feature type="domain" description="Protein kinase" evidence="7">
    <location>
        <begin position="48"/>
        <end position="345"/>
    </location>
</feature>
<dbReference type="SUPFAM" id="SSF56112">
    <property type="entry name" value="Protein kinase-like (PK-like)"/>
    <property type="match status" value="1"/>
</dbReference>
<dbReference type="CDD" id="cd14014">
    <property type="entry name" value="STKc_PknB_like"/>
    <property type="match status" value="1"/>
</dbReference>
<gene>
    <name evidence="8" type="ORF">E5334_01245</name>
</gene>
<reference evidence="8 9" key="1">
    <citation type="submission" date="2019-04" db="EMBL/GenBank/DDBJ databases">
        <title>Microbes associate with the intestines of laboratory mice.</title>
        <authorList>
            <person name="Navarre W."/>
            <person name="Wong E."/>
            <person name="Huang K."/>
            <person name="Tropini C."/>
            <person name="Ng K."/>
            <person name="Yu B."/>
        </authorList>
    </citation>
    <scope>NUCLEOTIDE SEQUENCE [LARGE SCALE GENOMIC DNA]</scope>
    <source>
        <strain evidence="8 9">NM07_P-09</strain>
    </source>
</reference>
<accession>A0A4S2F741</accession>
<dbReference type="AlphaFoldDB" id="A0A4S2F741"/>
<feature type="transmembrane region" description="Helical" evidence="6">
    <location>
        <begin position="631"/>
        <end position="652"/>
    </location>
</feature>
<dbReference type="SMART" id="SM00220">
    <property type="entry name" value="S_TKc"/>
    <property type="match status" value="1"/>
</dbReference>
<feature type="transmembrane region" description="Helical" evidence="6">
    <location>
        <begin position="598"/>
        <end position="619"/>
    </location>
</feature>
<proteinExistence type="predicted"/>
<keyword evidence="6" id="KW-1133">Transmembrane helix</keyword>
<feature type="transmembrane region" description="Helical" evidence="6">
    <location>
        <begin position="566"/>
        <end position="586"/>
    </location>
</feature>
<organism evidence="8 9">
    <name type="scientific">Muricaecibacterium torontonense</name>
    <dbReference type="NCBI Taxonomy" id="3032871"/>
    <lineage>
        <taxon>Bacteria</taxon>
        <taxon>Bacillati</taxon>
        <taxon>Actinomycetota</taxon>
        <taxon>Coriobacteriia</taxon>
        <taxon>Coriobacteriales</taxon>
        <taxon>Atopobiaceae</taxon>
        <taxon>Muricaecibacterium</taxon>
    </lineage>
</organism>
<keyword evidence="9" id="KW-1185">Reference proteome</keyword>
<dbReference type="RefSeq" id="WP_136011787.1">
    <property type="nucleotide sequence ID" value="NZ_SRYE01000001.1"/>
</dbReference>
<evidence type="ECO:0000256" key="4">
    <source>
        <dbReference type="ARBA" id="ARBA00022777"/>
    </source>
</evidence>
<dbReference type="Proteomes" id="UP000310263">
    <property type="component" value="Unassembled WGS sequence"/>
</dbReference>
<protein>
    <recommendedName>
        <fullName evidence="1">non-specific serine/threonine protein kinase</fullName>
        <ecNumber evidence="1">2.7.11.1</ecNumber>
    </recommendedName>
</protein>
<feature type="transmembrane region" description="Helical" evidence="6">
    <location>
        <begin position="412"/>
        <end position="432"/>
    </location>
</feature>
<keyword evidence="2" id="KW-0808">Transferase</keyword>
<keyword evidence="4 8" id="KW-0418">Kinase</keyword>
<dbReference type="InterPro" id="IPR050660">
    <property type="entry name" value="NEK_Ser/Thr_kinase"/>
</dbReference>
<dbReference type="Pfam" id="PF00069">
    <property type="entry name" value="Pkinase"/>
    <property type="match status" value="1"/>
</dbReference>
<dbReference type="PROSITE" id="PS00108">
    <property type="entry name" value="PROTEIN_KINASE_ST"/>
    <property type="match status" value="1"/>
</dbReference>
<keyword evidence="6" id="KW-0472">Membrane</keyword>
<evidence type="ECO:0000313" key="8">
    <source>
        <dbReference type="EMBL" id="TGY63161.1"/>
    </source>
</evidence>
<evidence type="ECO:0000256" key="1">
    <source>
        <dbReference type="ARBA" id="ARBA00012513"/>
    </source>
</evidence>
<keyword evidence="3" id="KW-0547">Nucleotide-binding</keyword>